<evidence type="ECO:0000256" key="2">
    <source>
        <dbReference type="ARBA" id="ARBA00022833"/>
    </source>
</evidence>
<keyword evidence="5" id="KW-0804">Transcription</keyword>
<dbReference type="AlphaFoldDB" id="A0AAN6ZV44"/>
<keyword evidence="10" id="KW-1185">Reference proteome</keyword>
<feature type="region of interest" description="Disordered" evidence="7">
    <location>
        <begin position="343"/>
        <end position="400"/>
    </location>
</feature>
<keyword evidence="3" id="KW-0805">Transcription regulation</keyword>
<dbReference type="GO" id="GO:0000981">
    <property type="term" value="F:DNA-binding transcription factor activity, RNA polymerase II-specific"/>
    <property type="evidence" value="ECO:0007669"/>
    <property type="project" value="InterPro"/>
</dbReference>
<keyword evidence="1" id="KW-0479">Metal-binding</keyword>
<dbReference type="GO" id="GO:0008270">
    <property type="term" value="F:zinc ion binding"/>
    <property type="evidence" value="ECO:0007669"/>
    <property type="project" value="InterPro"/>
</dbReference>
<organism evidence="9 10">
    <name type="scientific">Chaetomidium leptoderma</name>
    <dbReference type="NCBI Taxonomy" id="669021"/>
    <lineage>
        <taxon>Eukaryota</taxon>
        <taxon>Fungi</taxon>
        <taxon>Dikarya</taxon>
        <taxon>Ascomycota</taxon>
        <taxon>Pezizomycotina</taxon>
        <taxon>Sordariomycetes</taxon>
        <taxon>Sordariomycetidae</taxon>
        <taxon>Sordariales</taxon>
        <taxon>Chaetomiaceae</taxon>
        <taxon>Chaetomidium</taxon>
    </lineage>
</organism>
<gene>
    <name evidence="9" type="ORF">C8A00DRAFT_16607</name>
</gene>
<dbReference type="Pfam" id="PF00172">
    <property type="entry name" value="Zn_clus"/>
    <property type="match status" value="1"/>
</dbReference>
<reference evidence="9" key="2">
    <citation type="submission" date="2023-05" db="EMBL/GenBank/DDBJ databases">
        <authorList>
            <consortium name="Lawrence Berkeley National Laboratory"/>
            <person name="Steindorff A."/>
            <person name="Hensen N."/>
            <person name="Bonometti L."/>
            <person name="Westerberg I."/>
            <person name="Brannstrom I.O."/>
            <person name="Guillou S."/>
            <person name="Cros-Aarteil S."/>
            <person name="Calhoun S."/>
            <person name="Haridas S."/>
            <person name="Kuo A."/>
            <person name="Mondo S."/>
            <person name="Pangilinan J."/>
            <person name="Riley R."/>
            <person name="Labutti K."/>
            <person name="Andreopoulos B."/>
            <person name="Lipzen A."/>
            <person name="Chen C."/>
            <person name="Yanf M."/>
            <person name="Daum C."/>
            <person name="Ng V."/>
            <person name="Clum A."/>
            <person name="Ohm R."/>
            <person name="Martin F."/>
            <person name="Silar P."/>
            <person name="Natvig D."/>
            <person name="Lalanne C."/>
            <person name="Gautier V."/>
            <person name="Ament-Velasquez S.L."/>
            <person name="Kruys A."/>
            <person name="Hutchinson M.I."/>
            <person name="Powell A.J."/>
            <person name="Barry K."/>
            <person name="Miller A.N."/>
            <person name="Grigoriev I.V."/>
            <person name="Debuchy R."/>
            <person name="Gladieux P."/>
            <person name="Thoren M.H."/>
            <person name="Johannesson H."/>
        </authorList>
    </citation>
    <scope>NUCLEOTIDE SEQUENCE</scope>
    <source>
        <strain evidence="9">CBS 538.74</strain>
    </source>
</reference>
<evidence type="ECO:0000313" key="9">
    <source>
        <dbReference type="EMBL" id="KAK4152062.1"/>
    </source>
</evidence>
<evidence type="ECO:0000256" key="5">
    <source>
        <dbReference type="ARBA" id="ARBA00023163"/>
    </source>
</evidence>
<reference evidence="9" key="1">
    <citation type="journal article" date="2023" name="Mol. Phylogenet. Evol.">
        <title>Genome-scale phylogeny and comparative genomics of the fungal order Sordariales.</title>
        <authorList>
            <person name="Hensen N."/>
            <person name="Bonometti L."/>
            <person name="Westerberg I."/>
            <person name="Brannstrom I.O."/>
            <person name="Guillou S."/>
            <person name="Cros-Aarteil S."/>
            <person name="Calhoun S."/>
            <person name="Haridas S."/>
            <person name="Kuo A."/>
            <person name="Mondo S."/>
            <person name="Pangilinan J."/>
            <person name="Riley R."/>
            <person name="LaButti K."/>
            <person name="Andreopoulos B."/>
            <person name="Lipzen A."/>
            <person name="Chen C."/>
            <person name="Yan M."/>
            <person name="Daum C."/>
            <person name="Ng V."/>
            <person name="Clum A."/>
            <person name="Steindorff A."/>
            <person name="Ohm R.A."/>
            <person name="Martin F."/>
            <person name="Silar P."/>
            <person name="Natvig D.O."/>
            <person name="Lalanne C."/>
            <person name="Gautier V."/>
            <person name="Ament-Velasquez S.L."/>
            <person name="Kruys A."/>
            <person name="Hutchinson M.I."/>
            <person name="Powell A.J."/>
            <person name="Barry K."/>
            <person name="Miller A.N."/>
            <person name="Grigoriev I.V."/>
            <person name="Debuchy R."/>
            <person name="Gladieux P."/>
            <person name="Hiltunen Thoren M."/>
            <person name="Johannesson H."/>
        </authorList>
    </citation>
    <scope>NUCLEOTIDE SEQUENCE</scope>
    <source>
        <strain evidence="9">CBS 538.74</strain>
    </source>
</reference>
<protein>
    <recommendedName>
        <fullName evidence="8">Zn(2)-C6 fungal-type domain-containing protein</fullName>
    </recommendedName>
</protein>
<feature type="compositionally biased region" description="Low complexity" evidence="7">
    <location>
        <begin position="343"/>
        <end position="352"/>
    </location>
</feature>
<dbReference type="PANTHER" id="PTHR36206">
    <property type="entry name" value="ASPERCRYPTIN BIOSYNTHESIS CLUSTER-SPECIFIC TRANSCRIPTION REGULATOR ATNN-RELATED"/>
    <property type="match status" value="1"/>
</dbReference>
<dbReference type="Gene3D" id="4.10.240.10">
    <property type="entry name" value="Zn(2)-C6 fungal-type DNA-binding domain"/>
    <property type="match status" value="1"/>
</dbReference>
<evidence type="ECO:0000259" key="8">
    <source>
        <dbReference type="PROSITE" id="PS50048"/>
    </source>
</evidence>
<evidence type="ECO:0000256" key="6">
    <source>
        <dbReference type="ARBA" id="ARBA00023242"/>
    </source>
</evidence>
<dbReference type="InterPro" id="IPR001138">
    <property type="entry name" value="Zn2Cys6_DnaBD"/>
</dbReference>
<evidence type="ECO:0000256" key="1">
    <source>
        <dbReference type="ARBA" id="ARBA00022723"/>
    </source>
</evidence>
<feature type="compositionally biased region" description="Low complexity" evidence="7">
    <location>
        <begin position="364"/>
        <end position="376"/>
    </location>
</feature>
<feature type="region of interest" description="Disordered" evidence="7">
    <location>
        <begin position="158"/>
        <end position="179"/>
    </location>
</feature>
<feature type="compositionally biased region" description="Pro residues" evidence="7">
    <location>
        <begin position="353"/>
        <end position="363"/>
    </location>
</feature>
<dbReference type="GO" id="GO:0003677">
    <property type="term" value="F:DNA binding"/>
    <property type="evidence" value="ECO:0007669"/>
    <property type="project" value="UniProtKB-KW"/>
</dbReference>
<keyword evidence="4" id="KW-0238">DNA-binding</keyword>
<dbReference type="PROSITE" id="PS00463">
    <property type="entry name" value="ZN2_CY6_FUNGAL_1"/>
    <property type="match status" value="1"/>
</dbReference>
<dbReference type="EMBL" id="MU856989">
    <property type="protein sequence ID" value="KAK4152062.1"/>
    <property type="molecule type" value="Genomic_DNA"/>
</dbReference>
<sequence length="756" mass="82001">MAQPPEAAPLRLQSSLDSAPVQPRVQPNLDALVGQKYHHGQHQQQDQHQRLYQHPHQQQDQQGPQPHQQQQAPAREQPPRAPQTSDAPATSGGTHSTNTPDGHSPSVGDDEKPRANGILPPDASSNSHASVARPADSAPAVLGTRSDTQHNVAALVPGLPDMSNAQPPPGPARQPVTYASPAAYPPAGMPPVTQYMYSTQSIPSDPYRPSPTTLPSMRTLDHRQPQAQPQHGIPLGAHMAGPMTPAPAPPHMGYYNVHPHSHIYGLPDPNAMRFALAPGLAHDPRISLSGGRHKKEIKRRTKTGCLTCRKRRIKCDEAHPTCNNCKKSKRECLGYDPIFKQQQGPAAIQPAPSTQPPAAPPIAVPASTVPSSAPHPYQASYPSPIPSNIAPDSAASTAPQSVKIEPGYDYSTAIDPALQGADPTGTAGIRAPRYQHNSAAAGAGQGTGESNYLRAKKMKVDELITLGGAPPHPPSAPPSAEMLDEITKLYYEVYAPGLMLFFETRWYDLANNRAMTANPAAMLHNNPSLVSLFTSFIQTISKIQSTDPVDMIHSGNLELSVVWSLARLPLSVALNQRQQYPESVPAEDDPWEARGRLYVFETLMTGETLAGNPLTPPPAGNIHPVRRNELEFWYQLAKYLQQDHASASPADISVREGCLNIMRSLLDGRENRDVLYSIAVLKEYTAHWDASYSEQNVPSHLEESDSRSKLAVATRFIRDESTSTGGTTNVVRRFADLAHRAFVRPGVNVNRSRGRS</sequence>
<accession>A0AAN6ZV44</accession>
<dbReference type="SUPFAM" id="SSF57701">
    <property type="entry name" value="Zn2/Cys6 DNA-binding domain"/>
    <property type="match status" value="1"/>
</dbReference>
<dbReference type="PANTHER" id="PTHR36206:SF13">
    <property type="entry name" value="TRANSCRIPTIONAL REGULATORY PROTEIN MOC3"/>
    <property type="match status" value="1"/>
</dbReference>
<dbReference type="PROSITE" id="PS50048">
    <property type="entry name" value="ZN2_CY6_FUNGAL_2"/>
    <property type="match status" value="1"/>
</dbReference>
<keyword evidence="6" id="KW-0539">Nucleus</keyword>
<dbReference type="Proteomes" id="UP001302745">
    <property type="component" value="Unassembled WGS sequence"/>
</dbReference>
<dbReference type="CDD" id="cd00067">
    <property type="entry name" value="GAL4"/>
    <property type="match status" value="1"/>
</dbReference>
<feature type="region of interest" description="Disordered" evidence="7">
    <location>
        <begin position="1"/>
        <end position="142"/>
    </location>
</feature>
<evidence type="ECO:0000256" key="3">
    <source>
        <dbReference type="ARBA" id="ARBA00023015"/>
    </source>
</evidence>
<comment type="caution">
    <text evidence="9">The sequence shown here is derived from an EMBL/GenBank/DDBJ whole genome shotgun (WGS) entry which is preliminary data.</text>
</comment>
<keyword evidence="2" id="KW-0862">Zinc</keyword>
<feature type="compositionally biased region" description="Polar residues" evidence="7">
    <location>
        <begin position="84"/>
        <end position="101"/>
    </location>
</feature>
<dbReference type="InterPro" id="IPR036864">
    <property type="entry name" value="Zn2-C6_fun-type_DNA-bd_sf"/>
</dbReference>
<evidence type="ECO:0000256" key="4">
    <source>
        <dbReference type="ARBA" id="ARBA00023125"/>
    </source>
</evidence>
<name>A0AAN6ZV44_9PEZI</name>
<feature type="domain" description="Zn(2)-C6 fungal-type" evidence="8">
    <location>
        <begin position="304"/>
        <end position="332"/>
    </location>
</feature>
<dbReference type="SMART" id="SM00066">
    <property type="entry name" value="GAL4"/>
    <property type="match status" value="1"/>
</dbReference>
<evidence type="ECO:0000313" key="10">
    <source>
        <dbReference type="Proteomes" id="UP001302745"/>
    </source>
</evidence>
<proteinExistence type="predicted"/>
<feature type="compositionally biased region" description="Low complexity" evidence="7">
    <location>
        <begin position="42"/>
        <end position="75"/>
    </location>
</feature>
<evidence type="ECO:0000256" key="7">
    <source>
        <dbReference type="SAM" id="MobiDB-lite"/>
    </source>
</evidence>
<dbReference type="InterPro" id="IPR052360">
    <property type="entry name" value="Transcr_Regulatory_Proteins"/>
</dbReference>